<dbReference type="Proteomes" id="UP000278006">
    <property type="component" value="Unassembled WGS sequence"/>
</dbReference>
<reference evidence="2 3" key="1">
    <citation type="submission" date="2018-10" db="EMBL/GenBank/DDBJ databases">
        <title>Draft genome of Cortibacter populi DSM10536.</title>
        <authorList>
            <person name="Bernier A.-M."/>
            <person name="Bernard K."/>
        </authorList>
    </citation>
    <scope>NUCLEOTIDE SEQUENCE [LARGE SCALE GENOMIC DNA]</scope>
    <source>
        <strain evidence="2 3">DSM 105136</strain>
    </source>
</reference>
<name>A0A3M6QVI3_9BURK</name>
<sequence>MTEWPPLPQPPHSAAGRSPRLVVPANACDAHLHIYDARFPHTPDLPANADVAAYRQLQALLGTSRAVVVQPRVHGTDNRVTLEAIAQLGRGCTRGIAVVAPDIDDASLMRLHEGGIRGIRLSLHAPNQNTAGFAEMRALAHRIREMGWHLQLHWSAEQIVAHQDMLADLPVDVVFDHMARLPVTQGTRHAAFDIVRRLLARERAWLKISGFYLDAPARDGSWPDALPIATAWIEAAPQRLVWGSDWPHITEGDARPDAAALLELLAAACGDRATLTRILVDNPARLYQFER</sequence>
<dbReference type="PANTHER" id="PTHR35563:SF2">
    <property type="entry name" value="BARREL METAL-DEPENDENT HYDROLASE, PUTATIVE (AFU_ORTHOLOGUE AFUA_1G16240)-RELATED"/>
    <property type="match status" value="1"/>
</dbReference>
<dbReference type="RefSeq" id="WP_122227906.1">
    <property type="nucleotide sequence ID" value="NZ_RDQO01000002.1"/>
</dbReference>
<dbReference type="InterPro" id="IPR052358">
    <property type="entry name" value="Aro_Compnd_Degr_Hydrolases"/>
</dbReference>
<keyword evidence="2" id="KW-0378">Hydrolase</keyword>
<dbReference type="SUPFAM" id="SSF51556">
    <property type="entry name" value="Metallo-dependent hydrolases"/>
    <property type="match status" value="1"/>
</dbReference>
<keyword evidence="3" id="KW-1185">Reference proteome</keyword>
<dbReference type="PANTHER" id="PTHR35563">
    <property type="entry name" value="BARREL METAL-DEPENDENT HYDROLASE, PUTATIVE (AFU_ORTHOLOGUE AFUA_1G16240)-RELATED"/>
    <property type="match status" value="1"/>
</dbReference>
<comment type="caution">
    <text evidence="2">The sequence shown here is derived from an EMBL/GenBank/DDBJ whole genome shotgun (WGS) entry which is preliminary data.</text>
</comment>
<dbReference type="InterPro" id="IPR032466">
    <property type="entry name" value="Metal_Hydrolase"/>
</dbReference>
<gene>
    <name evidence="2" type="ORF">D8I35_08230</name>
</gene>
<dbReference type="OrthoDB" id="9787654at2"/>
<organism evidence="2 3">
    <name type="scientific">Corticibacter populi</name>
    <dbReference type="NCBI Taxonomy" id="1550736"/>
    <lineage>
        <taxon>Bacteria</taxon>
        <taxon>Pseudomonadati</taxon>
        <taxon>Pseudomonadota</taxon>
        <taxon>Betaproteobacteria</taxon>
        <taxon>Burkholderiales</taxon>
        <taxon>Comamonadaceae</taxon>
        <taxon>Corticibacter</taxon>
    </lineage>
</organism>
<dbReference type="InterPro" id="IPR006680">
    <property type="entry name" value="Amidohydro-rel"/>
</dbReference>
<dbReference type="Pfam" id="PF04909">
    <property type="entry name" value="Amidohydro_2"/>
    <property type="match status" value="1"/>
</dbReference>
<feature type="domain" description="Amidohydrolase-related" evidence="1">
    <location>
        <begin position="28"/>
        <end position="289"/>
    </location>
</feature>
<accession>A0A3M6QVI3</accession>
<evidence type="ECO:0000259" key="1">
    <source>
        <dbReference type="Pfam" id="PF04909"/>
    </source>
</evidence>
<dbReference type="AlphaFoldDB" id="A0A3M6QVI3"/>
<dbReference type="Gene3D" id="3.20.20.140">
    <property type="entry name" value="Metal-dependent hydrolases"/>
    <property type="match status" value="1"/>
</dbReference>
<dbReference type="GO" id="GO:0016787">
    <property type="term" value="F:hydrolase activity"/>
    <property type="evidence" value="ECO:0007669"/>
    <property type="project" value="UniProtKB-KW"/>
</dbReference>
<protein>
    <submittedName>
        <fullName evidence="2">2-pyrone-4,6-dicarboxylate hydrolase</fullName>
    </submittedName>
</protein>
<proteinExistence type="predicted"/>
<evidence type="ECO:0000313" key="3">
    <source>
        <dbReference type="Proteomes" id="UP000278006"/>
    </source>
</evidence>
<evidence type="ECO:0000313" key="2">
    <source>
        <dbReference type="EMBL" id="RMX06502.1"/>
    </source>
</evidence>
<dbReference type="EMBL" id="RDQO01000002">
    <property type="protein sequence ID" value="RMX06502.1"/>
    <property type="molecule type" value="Genomic_DNA"/>
</dbReference>